<feature type="compositionally biased region" description="Basic residues" evidence="1">
    <location>
        <begin position="65"/>
        <end position="74"/>
    </location>
</feature>
<feature type="non-terminal residue" evidence="2">
    <location>
        <position position="138"/>
    </location>
</feature>
<gene>
    <name evidence="2" type="ORF">AVDCRST_MAG45-1536</name>
</gene>
<dbReference type="EMBL" id="CADCVU010000126">
    <property type="protein sequence ID" value="CAA9504864.1"/>
    <property type="molecule type" value="Genomic_DNA"/>
</dbReference>
<evidence type="ECO:0000256" key="1">
    <source>
        <dbReference type="SAM" id="MobiDB-lite"/>
    </source>
</evidence>
<feature type="compositionally biased region" description="Basic residues" evidence="1">
    <location>
        <begin position="1"/>
        <end position="30"/>
    </location>
</feature>
<feature type="compositionally biased region" description="Basic and acidic residues" evidence="1">
    <location>
        <begin position="75"/>
        <end position="89"/>
    </location>
</feature>
<dbReference type="AlphaFoldDB" id="A0A6J4STK9"/>
<feature type="non-terminal residue" evidence="2">
    <location>
        <position position="1"/>
    </location>
</feature>
<feature type="compositionally biased region" description="Basic and acidic residues" evidence="1">
    <location>
        <begin position="43"/>
        <end position="64"/>
    </location>
</feature>
<sequence length="138" mass="15935">GRAARPRPRLLRGAQHRRPRARRRPLHRQRGSLLHAPRAPPGRADDRRAHPLGGRADRGPLDPRARHRAGRRGVHRVDDDLARSRDRRGAPRPRHRVVSLPRRADLRGACLLSFRPAQSLRRPDRVRPRRSRPHSARV</sequence>
<evidence type="ECO:0000313" key="2">
    <source>
        <dbReference type="EMBL" id="CAA9504864.1"/>
    </source>
</evidence>
<proteinExistence type="predicted"/>
<protein>
    <submittedName>
        <fullName evidence="2">Uncharacterized protein</fullName>
    </submittedName>
</protein>
<reference evidence="2" key="1">
    <citation type="submission" date="2020-02" db="EMBL/GenBank/DDBJ databases">
        <authorList>
            <person name="Meier V. D."/>
        </authorList>
    </citation>
    <scope>NUCLEOTIDE SEQUENCE</scope>
    <source>
        <strain evidence="2">AVDCRST_MAG45</strain>
    </source>
</reference>
<feature type="region of interest" description="Disordered" evidence="1">
    <location>
        <begin position="1"/>
        <end position="138"/>
    </location>
</feature>
<name>A0A6J4STK9_9ACTN</name>
<organism evidence="2">
    <name type="scientific">uncultured Solirubrobacterales bacterium</name>
    <dbReference type="NCBI Taxonomy" id="768556"/>
    <lineage>
        <taxon>Bacteria</taxon>
        <taxon>Bacillati</taxon>
        <taxon>Actinomycetota</taxon>
        <taxon>Thermoleophilia</taxon>
        <taxon>Solirubrobacterales</taxon>
        <taxon>environmental samples</taxon>
    </lineage>
</organism>
<feature type="compositionally biased region" description="Basic residues" evidence="1">
    <location>
        <begin position="127"/>
        <end position="138"/>
    </location>
</feature>
<accession>A0A6J4STK9</accession>